<dbReference type="Proteomes" id="UP000232163">
    <property type="component" value="Unassembled WGS sequence"/>
</dbReference>
<feature type="domain" description="DUF1214" evidence="1">
    <location>
        <begin position="73"/>
        <end position="171"/>
    </location>
</feature>
<dbReference type="Gene3D" id="2.60.120.600">
    <property type="entry name" value="Domain of unknown function DUF1214, C-terminal domain"/>
    <property type="match status" value="1"/>
</dbReference>
<dbReference type="SUPFAM" id="SSF160935">
    <property type="entry name" value="VPA0735-like"/>
    <property type="match status" value="1"/>
</dbReference>
<comment type="caution">
    <text evidence="2">The sequence shown here is derived from an EMBL/GenBank/DDBJ whole genome shotgun (WGS) entry which is preliminary data.</text>
</comment>
<reference evidence="2 3" key="1">
    <citation type="journal article" date="2017" name="Int J Environ Stud">
        <title>Does the Miocene-Pliocene relict legume Oxytropis triphylla form nitrogen-fixing nodules with a combination of bacterial strains?</title>
        <authorList>
            <person name="Safronova V."/>
            <person name="Belimov A."/>
            <person name="Sazanova A."/>
            <person name="Kuznetsova I."/>
            <person name="Popova J."/>
            <person name="Andronov E."/>
            <person name="Verkhozina A."/>
            <person name="Tikhonovich I."/>
        </authorList>
    </citation>
    <scope>NUCLEOTIDE SEQUENCE [LARGE SCALE GENOMIC DNA]</scope>
    <source>
        <strain evidence="2 3">Tri-38</strain>
    </source>
</reference>
<dbReference type="AlphaFoldDB" id="A0A2N9VR09"/>
<proteinExistence type="predicted"/>
<organism evidence="2 3">
    <name type="scientific">Phyllobacterium zundukense</name>
    <dbReference type="NCBI Taxonomy" id="1867719"/>
    <lineage>
        <taxon>Bacteria</taxon>
        <taxon>Pseudomonadati</taxon>
        <taxon>Pseudomonadota</taxon>
        <taxon>Alphaproteobacteria</taxon>
        <taxon>Hyphomicrobiales</taxon>
        <taxon>Phyllobacteriaceae</taxon>
        <taxon>Phyllobacterium</taxon>
    </lineage>
</organism>
<dbReference type="InterPro" id="IPR010621">
    <property type="entry name" value="DUF1214"/>
</dbReference>
<name>A0A2N9VR09_9HYPH</name>
<dbReference type="Pfam" id="PF06742">
    <property type="entry name" value="DUF1214"/>
    <property type="match status" value="1"/>
</dbReference>
<keyword evidence="3" id="KW-1185">Reference proteome</keyword>
<protein>
    <submittedName>
        <fullName evidence="2">DUF1214 domain-containing protein</fullName>
    </submittedName>
</protein>
<dbReference type="InterPro" id="IPR012038">
    <property type="entry name" value="UCP009471"/>
</dbReference>
<gene>
    <name evidence="2" type="ORF">B5P45_22950</name>
</gene>
<dbReference type="EMBL" id="MZMT01000053">
    <property type="protein sequence ID" value="PIO41927.1"/>
    <property type="molecule type" value="Genomic_DNA"/>
</dbReference>
<dbReference type="KEGG" id="pht:BLM14_12500"/>
<dbReference type="InterPro" id="IPR037049">
    <property type="entry name" value="DUF1214_C_sf"/>
</dbReference>
<evidence type="ECO:0000313" key="3">
    <source>
        <dbReference type="Proteomes" id="UP000232163"/>
    </source>
</evidence>
<dbReference type="RefSeq" id="WP_099999687.1">
    <property type="nucleotide sequence ID" value="NZ_CP017940.1"/>
</dbReference>
<evidence type="ECO:0000259" key="1">
    <source>
        <dbReference type="Pfam" id="PF06742"/>
    </source>
</evidence>
<evidence type="ECO:0000313" key="2">
    <source>
        <dbReference type="EMBL" id="PIO41927.1"/>
    </source>
</evidence>
<dbReference type="PIRSF" id="PIRSF009471">
    <property type="entry name" value="UCP009471"/>
    <property type="match status" value="1"/>
</dbReference>
<sequence>MLRNVFLALIALVIAVGGGTLSAWYAVNRFDGFGALSIGQWTGHPDAGTSLSDPYAKARAAREGAFPLGSAEGLAFYAYSDDQGKTLDRRCTYKIEGNSPNSRFWTLYAADRALTALEPGADRLPAIHSRQVFRQEDGRFIVNVSPKAQPGNWLATAGSGRMVLVMTLYDTPVGSNSGLVDMKFPAIRRTSCDG</sequence>
<dbReference type="OrthoDB" id="7837485at2"/>
<accession>A0A2N9VR09</accession>